<gene>
    <name evidence="1" type="ORF">NEUTE1DRAFT_117440</name>
</gene>
<dbReference type="AlphaFoldDB" id="F8MQP5"/>
<dbReference type="VEuPathDB" id="FungiDB:NEUTE1DRAFT_117440"/>
<organism evidence="1 2">
    <name type="scientific">Neurospora tetrasperma (strain FGSC 2508 / ATCC MYA-4615 / P0657)</name>
    <dbReference type="NCBI Taxonomy" id="510951"/>
    <lineage>
        <taxon>Eukaryota</taxon>
        <taxon>Fungi</taxon>
        <taxon>Dikarya</taxon>
        <taxon>Ascomycota</taxon>
        <taxon>Pezizomycotina</taxon>
        <taxon>Sordariomycetes</taxon>
        <taxon>Sordariomycetidae</taxon>
        <taxon>Sordariales</taxon>
        <taxon>Sordariaceae</taxon>
        <taxon>Neurospora</taxon>
    </lineage>
</organism>
<sequence length="54" mass="5855">MGNSFGYLEVPDKTASAVMGARYRQLGRVLVVLPVGHLKPVGRNTTEASGIRRQ</sequence>
<dbReference type="RefSeq" id="XP_009852250.1">
    <property type="nucleotide sequence ID" value="XM_009853948.1"/>
</dbReference>
<proteinExistence type="predicted"/>
<dbReference type="KEGG" id="nte:NEUTE1DRAFT117440"/>
<evidence type="ECO:0000313" key="2">
    <source>
        <dbReference type="Proteomes" id="UP000008065"/>
    </source>
</evidence>
<keyword evidence="2" id="KW-1185">Reference proteome</keyword>
<reference evidence="2" key="1">
    <citation type="journal article" date="2011" name="Genetics">
        <title>Massive changes in genome architecture accompany the transition to self-fertility in the filamentous fungus Neurospora tetrasperma.</title>
        <authorList>
            <person name="Ellison C.E."/>
            <person name="Stajich J.E."/>
            <person name="Jacobson D.J."/>
            <person name="Natvig D.O."/>
            <person name="Lapidus A."/>
            <person name="Foster B."/>
            <person name="Aerts A."/>
            <person name="Riley R."/>
            <person name="Lindquist E.A."/>
            <person name="Grigoriev I.V."/>
            <person name="Taylor J.W."/>
        </authorList>
    </citation>
    <scope>NUCLEOTIDE SEQUENCE [LARGE SCALE GENOMIC DNA]</scope>
    <source>
        <strain evidence="2">FGSC 2508 / P0657</strain>
    </source>
</reference>
<protein>
    <submittedName>
        <fullName evidence="1">Uncharacterized protein</fullName>
    </submittedName>
</protein>
<dbReference type="EMBL" id="GL891305">
    <property type="protein sequence ID" value="EGO56675.1"/>
    <property type="molecule type" value="Genomic_DNA"/>
</dbReference>
<dbReference type="GeneID" id="20823292"/>
<accession>F8MQP5</accession>
<name>F8MQP5_NEUT8</name>
<dbReference type="HOGENOM" id="CLU_3050886_0_0_1"/>
<dbReference type="Proteomes" id="UP000008065">
    <property type="component" value="Unassembled WGS sequence"/>
</dbReference>
<evidence type="ECO:0000313" key="1">
    <source>
        <dbReference type="EMBL" id="EGO56675.1"/>
    </source>
</evidence>